<comment type="similarity">
    <text evidence="2">Belongs to the ABC-4 integral membrane protein family. LolC/E subfamily.</text>
</comment>
<dbReference type="InterPro" id="IPR051447">
    <property type="entry name" value="Lipoprotein-release_system"/>
</dbReference>
<dbReference type="Pfam" id="PF12704">
    <property type="entry name" value="MacB_PCD"/>
    <property type="match status" value="1"/>
</dbReference>
<keyword evidence="6 7" id="KW-0472">Membrane</keyword>
<gene>
    <name evidence="10" type="ORF">GCM10011514_21180</name>
</gene>
<evidence type="ECO:0000256" key="2">
    <source>
        <dbReference type="ARBA" id="ARBA00005236"/>
    </source>
</evidence>
<evidence type="ECO:0000313" key="11">
    <source>
        <dbReference type="Proteomes" id="UP000609064"/>
    </source>
</evidence>
<dbReference type="Pfam" id="PF02687">
    <property type="entry name" value="FtsX"/>
    <property type="match status" value="1"/>
</dbReference>
<evidence type="ECO:0000256" key="1">
    <source>
        <dbReference type="ARBA" id="ARBA00004651"/>
    </source>
</evidence>
<feature type="domain" description="MacB-like periplasmic core" evidence="9">
    <location>
        <begin position="28"/>
        <end position="212"/>
    </location>
</feature>
<evidence type="ECO:0000256" key="3">
    <source>
        <dbReference type="ARBA" id="ARBA00022475"/>
    </source>
</evidence>
<dbReference type="EMBL" id="BMKK01000004">
    <property type="protein sequence ID" value="GGD56850.1"/>
    <property type="molecule type" value="Genomic_DNA"/>
</dbReference>
<dbReference type="PANTHER" id="PTHR30489:SF0">
    <property type="entry name" value="LIPOPROTEIN-RELEASING SYSTEM TRANSMEMBRANE PROTEIN LOLE"/>
    <property type="match status" value="1"/>
</dbReference>
<organism evidence="10 11">
    <name type="scientific">Emticicia aquatilis</name>
    <dbReference type="NCBI Taxonomy" id="1537369"/>
    <lineage>
        <taxon>Bacteria</taxon>
        <taxon>Pseudomonadati</taxon>
        <taxon>Bacteroidota</taxon>
        <taxon>Cytophagia</taxon>
        <taxon>Cytophagales</taxon>
        <taxon>Leadbetterellaceae</taxon>
        <taxon>Emticicia</taxon>
    </lineage>
</organism>
<evidence type="ECO:0000313" key="10">
    <source>
        <dbReference type="EMBL" id="GGD56850.1"/>
    </source>
</evidence>
<dbReference type="RefSeq" id="WP_188766052.1">
    <property type="nucleotide sequence ID" value="NZ_BMKK01000004.1"/>
</dbReference>
<comment type="subcellular location">
    <subcellularLocation>
        <location evidence="1">Cell membrane</location>
        <topology evidence="1">Multi-pass membrane protein</topology>
    </subcellularLocation>
</comment>
<feature type="transmembrane region" description="Helical" evidence="7">
    <location>
        <begin position="271"/>
        <end position="295"/>
    </location>
</feature>
<keyword evidence="4 7" id="KW-0812">Transmembrane</keyword>
<reference evidence="10" key="2">
    <citation type="submission" date="2020-09" db="EMBL/GenBank/DDBJ databases">
        <authorList>
            <person name="Sun Q."/>
            <person name="Zhou Y."/>
        </authorList>
    </citation>
    <scope>NUCLEOTIDE SEQUENCE</scope>
    <source>
        <strain evidence="10">CGMCC 1.15958</strain>
    </source>
</reference>
<reference evidence="10" key="1">
    <citation type="journal article" date="2014" name="Int. J. Syst. Evol. Microbiol.">
        <title>Complete genome sequence of Corynebacterium casei LMG S-19264T (=DSM 44701T), isolated from a smear-ripened cheese.</title>
        <authorList>
            <consortium name="US DOE Joint Genome Institute (JGI-PGF)"/>
            <person name="Walter F."/>
            <person name="Albersmeier A."/>
            <person name="Kalinowski J."/>
            <person name="Ruckert C."/>
        </authorList>
    </citation>
    <scope>NUCLEOTIDE SEQUENCE</scope>
    <source>
        <strain evidence="10">CGMCC 1.15958</strain>
    </source>
</reference>
<evidence type="ECO:0000259" key="8">
    <source>
        <dbReference type="Pfam" id="PF02687"/>
    </source>
</evidence>
<dbReference type="GO" id="GO:0098797">
    <property type="term" value="C:plasma membrane protein complex"/>
    <property type="evidence" value="ECO:0007669"/>
    <property type="project" value="TreeGrafter"/>
</dbReference>
<keyword evidence="3" id="KW-1003">Cell membrane</keyword>
<dbReference type="GO" id="GO:0044874">
    <property type="term" value="P:lipoprotein localization to outer membrane"/>
    <property type="evidence" value="ECO:0007669"/>
    <property type="project" value="TreeGrafter"/>
</dbReference>
<dbReference type="InterPro" id="IPR025857">
    <property type="entry name" value="MacB_PCD"/>
</dbReference>
<keyword evidence="11" id="KW-1185">Reference proteome</keyword>
<comment type="caution">
    <text evidence="10">The sequence shown here is derived from an EMBL/GenBank/DDBJ whole genome shotgun (WGS) entry which is preliminary data.</text>
</comment>
<evidence type="ECO:0000256" key="4">
    <source>
        <dbReference type="ARBA" id="ARBA00022692"/>
    </source>
</evidence>
<evidence type="ECO:0000259" key="9">
    <source>
        <dbReference type="Pfam" id="PF12704"/>
    </source>
</evidence>
<dbReference type="InterPro" id="IPR003838">
    <property type="entry name" value="ABC3_permease_C"/>
</dbReference>
<sequence length="406" mass="46393">MNLPRFIAQRIQKTNTTTFTSTVTKIGVSSIAIGLAVMIISFSILIGFKQTIRDKLFSLSSHIQVSKITLNQSFEETPMIINTKFYQNYRKNPEIRHVQAVANKAGLLKSDEEHSGIVLKGVGRDYDWANFKENLIEGRPINFRDTTYSDEIIISKKIANQLKIKISDKVLIYFIQNPPRIRPVKVVGIYDTGLEEFDKNFIIGDLALVQRMNDWDKNTAGHYEIFLKNFDHLDLAAKNVFDEIDQDMQLVKVTEMFPAIFDWLGLMDRNIIVIIALILLVASFNMISVLLVMMMERTPMIGLLKALGTDNIRIRQIFVYNGLTIILKGMIYGNIIGIGFCFLQKIYKIIPLDSESYYMSYVPISFDWLTIIILNIVTVLLVLAVITIPTLVVSRMKLIESLKFKS</sequence>
<feature type="transmembrane region" description="Helical" evidence="7">
    <location>
        <begin position="26"/>
        <end position="48"/>
    </location>
</feature>
<dbReference type="PANTHER" id="PTHR30489">
    <property type="entry name" value="LIPOPROTEIN-RELEASING SYSTEM TRANSMEMBRANE PROTEIN LOLE"/>
    <property type="match status" value="1"/>
</dbReference>
<evidence type="ECO:0000256" key="6">
    <source>
        <dbReference type="ARBA" id="ARBA00023136"/>
    </source>
</evidence>
<feature type="domain" description="ABC3 transporter permease C-terminal" evidence="8">
    <location>
        <begin position="272"/>
        <end position="397"/>
    </location>
</feature>
<evidence type="ECO:0000256" key="7">
    <source>
        <dbReference type="SAM" id="Phobius"/>
    </source>
</evidence>
<feature type="transmembrane region" description="Helical" evidence="7">
    <location>
        <begin position="368"/>
        <end position="393"/>
    </location>
</feature>
<accession>A0A916YQV7</accession>
<proteinExistence type="inferred from homology"/>
<keyword evidence="5 7" id="KW-1133">Transmembrane helix</keyword>
<dbReference type="Proteomes" id="UP000609064">
    <property type="component" value="Unassembled WGS sequence"/>
</dbReference>
<name>A0A916YQV7_9BACT</name>
<dbReference type="AlphaFoldDB" id="A0A916YQV7"/>
<evidence type="ECO:0000256" key="5">
    <source>
        <dbReference type="ARBA" id="ARBA00022989"/>
    </source>
</evidence>
<protein>
    <submittedName>
        <fullName evidence="10">ABC transporter permease</fullName>
    </submittedName>
</protein>